<dbReference type="PANTHER" id="PTHR48070">
    <property type="entry name" value="ESTERASE OVCA2"/>
    <property type="match status" value="1"/>
</dbReference>
<organism evidence="3 4">
    <name type="scientific">Penicillium brevicompactum</name>
    <dbReference type="NCBI Taxonomy" id="5074"/>
    <lineage>
        <taxon>Eukaryota</taxon>
        <taxon>Fungi</taxon>
        <taxon>Dikarya</taxon>
        <taxon>Ascomycota</taxon>
        <taxon>Pezizomycotina</taxon>
        <taxon>Eurotiomycetes</taxon>
        <taxon>Eurotiomycetidae</taxon>
        <taxon>Eurotiales</taxon>
        <taxon>Aspergillaceae</taxon>
        <taxon>Penicillium</taxon>
    </lineage>
</organism>
<dbReference type="AlphaFoldDB" id="A0A9W9QFY8"/>
<dbReference type="InterPro" id="IPR050593">
    <property type="entry name" value="LovG"/>
</dbReference>
<name>A0A9W9QFY8_PENBR</name>
<dbReference type="Gene3D" id="3.40.50.1820">
    <property type="entry name" value="alpha/beta hydrolase"/>
    <property type="match status" value="1"/>
</dbReference>
<dbReference type="InterPro" id="IPR029058">
    <property type="entry name" value="AB_hydrolase_fold"/>
</dbReference>
<dbReference type="SUPFAM" id="SSF53474">
    <property type="entry name" value="alpha/beta-Hydrolases"/>
    <property type="match status" value="1"/>
</dbReference>
<dbReference type="GO" id="GO:0005737">
    <property type="term" value="C:cytoplasm"/>
    <property type="evidence" value="ECO:0007669"/>
    <property type="project" value="TreeGrafter"/>
</dbReference>
<evidence type="ECO:0000256" key="1">
    <source>
        <dbReference type="ARBA" id="ARBA00022801"/>
    </source>
</evidence>
<evidence type="ECO:0000313" key="4">
    <source>
        <dbReference type="Proteomes" id="UP001147695"/>
    </source>
</evidence>
<dbReference type="GO" id="GO:0017000">
    <property type="term" value="P:antibiotic biosynthetic process"/>
    <property type="evidence" value="ECO:0007669"/>
    <property type="project" value="UniProtKB-ARBA"/>
</dbReference>
<dbReference type="GO" id="GO:0005634">
    <property type="term" value="C:nucleus"/>
    <property type="evidence" value="ECO:0007669"/>
    <property type="project" value="TreeGrafter"/>
</dbReference>
<dbReference type="Pfam" id="PF03959">
    <property type="entry name" value="FSH1"/>
    <property type="match status" value="1"/>
</dbReference>
<dbReference type="PANTHER" id="PTHR48070:SF4">
    <property type="entry name" value="ESTERASE ALNB"/>
    <property type="match status" value="1"/>
</dbReference>
<feature type="domain" description="Serine hydrolase" evidence="2">
    <location>
        <begin position="1"/>
        <end position="261"/>
    </location>
</feature>
<reference evidence="3" key="1">
    <citation type="submission" date="2022-12" db="EMBL/GenBank/DDBJ databases">
        <authorList>
            <person name="Petersen C."/>
        </authorList>
    </citation>
    <scope>NUCLEOTIDE SEQUENCE</scope>
    <source>
        <strain evidence="3">IBT 35673</strain>
    </source>
</reference>
<dbReference type="GO" id="GO:0072330">
    <property type="term" value="P:monocarboxylic acid biosynthetic process"/>
    <property type="evidence" value="ECO:0007669"/>
    <property type="project" value="UniProtKB-ARBA"/>
</dbReference>
<gene>
    <name evidence="3" type="ORF">N7452_007641</name>
</gene>
<dbReference type="EMBL" id="JAPZBQ010000004">
    <property type="protein sequence ID" value="KAJ5335238.1"/>
    <property type="molecule type" value="Genomic_DNA"/>
</dbReference>
<reference evidence="3" key="2">
    <citation type="journal article" date="2023" name="IMA Fungus">
        <title>Comparative genomic study of the Penicillium genus elucidates a diverse pangenome and 15 lateral gene transfer events.</title>
        <authorList>
            <person name="Petersen C."/>
            <person name="Sorensen T."/>
            <person name="Nielsen M.R."/>
            <person name="Sondergaard T.E."/>
            <person name="Sorensen J.L."/>
            <person name="Fitzpatrick D.A."/>
            <person name="Frisvad J.C."/>
            <person name="Nielsen K.L."/>
        </authorList>
    </citation>
    <scope>NUCLEOTIDE SEQUENCE</scope>
    <source>
        <strain evidence="3">IBT 35673</strain>
    </source>
</reference>
<keyword evidence="1" id="KW-0378">Hydrolase</keyword>
<dbReference type="InterPro" id="IPR005645">
    <property type="entry name" value="FSH-like_dom"/>
</dbReference>
<proteinExistence type="predicted"/>
<dbReference type="Proteomes" id="UP001147695">
    <property type="component" value="Unassembled WGS sequence"/>
</dbReference>
<evidence type="ECO:0000259" key="2">
    <source>
        <dbReference type="Pfam" id="PF03959"/>
    </source>
</evidence>
<sequence>MRILCLHGYGTNPEVLQYQISGLRNAADLSWEFHYLKGEVACSAAPGIESAFSGPFYCFARDFSPEGVGASYALLEKTIEESGPFDGVLGFSQGAATAVGYLLEQKTAYPDEPLPFQFMMLCSPTIPLSGDLDYSQQIFGSLGPKEEALIRSAQDAQISQLPQAARTALTKFNSVIDVLWPITHEKRGFYLDNSLSGIPCTLHPDFLPTRLPIPTLHVRGRNEPPAVRDIGMMIESFFDTSKQRVFEHTAGHDIPRTKPELGRIVSALEWVVAQSQLPTF</sequence>
<protein>
    <recommendedName>
        <fullName evidence="2">Serine hydrolase domain-containing protein</fullName>
    </recommendedName>
</protein>
<evidence type="ECO:0000313" key="3">
    <source>
        <dbReference type="EMBL" id="KAJ5335238.1"/>
    </source>
</evidence>
<comment type="caution">
    <text evidence="3">The sequence shown here is derived from an EMBL/GenBank/DDBJ whole genome shotgun (WGS) entry which is preliminary data.</text>
</comment>
<dbReference type="GO" id="GO:0016787">
    <property type="term" value="F:hydrolase activity"/>
    <property type="evidence" value="ECO:0007669"/>
    <property type="project" value="UniProtKB-KW"/>
</dbReference>
<dbReference type="GO" id="GO:0019748">
    <property type="term" value="P:secondary metabolic process"/>
    <property type="evidence" value="ECO:0007669"/>
    <property type="project" value="TreeGrafter"/>
</dbReference>
<accession>A0A9W9QFY8</accession>